<evidence type="ECO:0000256" key="1">
    <source>
        <dbReference type="SAM" id="Phobius"/>
    </source>
</evidence>
<keyword evidence="1" id="KW-0472">Membrane</keyword>
<keyword evidence="1" id="KW-0812">Transmembrane</keyword>
<reference evidence="2 3" key="1">
    <citation type="submission" date="2018-09" db="EMBL/GenBank/DDBJ databases">
        <title>Profundibacter amoris BAR1 gen. nov., sp. nov., a new member of the Roseobacter clade isolated at Lokis Castle Vent Field on the Arctic Mid-Oceanic Ridge.</title>
        <authorList>
            <person name="Le Moine Bauer S."/>
            <person name="Sjoeberg A.G."/>
            <person name="L'Haridon S."/>
            <person name="Stokke R."/>
            <person name="Roalkvam I."/>
            <person name="Steen I.H."/>
            <person name="Dahle H."/>
        </authorList>
    </citation>
    <scope>NUCLEOTIDE SEQUENCE [LARGE SCALE GENOMIC DNA]</scope>
    <source>
        <strain evidence="2 3">BAR1</strain>
    </source>
</reference>
<keyword evidence="3" id="KW-1185">Reference proteome</keyword>
<protein>
    <recommendedName>
        <fullName evidence="4">50S ribosomal protein L35</fullName>
    </recommendedName>
</protein>
<evidence type="ECO:0000313" key="2">
    <source>
        <dbReference type="EMBL" id="AXX96839.1"/>
    </source>
</evidence>
<gene>
    <name evidence="2" type="ORF">BAR1_02155</name>
</gene>
<dbReference type="Proteomes" id="UP000261704">
    <property type="component" value="Chromosome"/>
</dbReference>
<sequence length="74" mass="8029">MNADLFLVIGLIVCGLAIPSIVSSFIDRRTPRIASIMVMIGGGMIMIAILQKPSGYSFQEIPQAFARVIGKYIN</sequence>
<dbReference type="AlphaFoldDB" id="A0A347UDB1"/>
<organism evidence="2 3">
    <name type="scientific">Profundibacter amoris</name>
    <dbReference type="NCBI Taxonomy" id="2171755"/>
    <lineage>
        <taxon>Bacteria</taxon>
        <taxon>Pseudomonadati</taxon>
        <taxon>Pseudomonadota</taxon>
        <taxon>Alphaproteobacteria</taxon>
        <taxon>Rhodobacterales</taxon>
        <taxon>Paracoccaceae</taxon>
        <taxon>Profundibacter</taxon>
    </lineage>
</organism>
<evidence type="ECO:0008006" key="4">
    <source>
        <dbReference type="Google" id="ProtNLM"/>
    </source>
</evidence>
<accession>A0A347UDB1</accession>
<feature type="transmembrane region" description="Helical" evidence="1">
    <location>
        <begin position="6"/>
        <end position="26"/>
    </location>
</feature>
<dbReference type="OrthoDB" id="7875801at2"/>
<evidence type="ECO:0000313" key="3">
    <source>
        <dbReference type="Proteomes" id="UP000261704"/>
    </source>
</evidence>
<name>A0A347UDB1_9RHOB</name>
<keyword evidence="1" id="KW-1133">Transmembrane helix</keyword>
<proteinExistence type="predicted"/>
<feature type="transmembrane region" description="Helical" evidence="1">
    <location>
        <begin position="33"/>
        <end position="50"/>
    </location>
</feature>
<dbReference type="RefSeq" id="WP_118941497.1">
    <property type="nucleotide sequence ID" value="NZ_CP032125.1"/>
</dbReference>
<dbReference type="KEGG" id="pamo:BAR1_02155"/>
<dbReference type="EMBL" id="CP032125">
    <property type="protein sequence ID" value="AXX96839.1"/>
    <property type="molecule type" value="Genomic_DNA"/>
</dbReference>